<dbReference type="InterPro" id="IPR008927">
    <property type="entry name" value="6-PGluconate_DH-like_C_sf"/>
</dbReference>
<keyword evidence="7" id="KW-1185">Reference proteome</keyword>
<dbReference type="InterPro" id="IPR036291">
    <property type="entry name" value="NAD(P)-bd_dom_sf"/>
</dbReference>
<comment type="caution">
    <text evidence="6">The sequence shown here is derived from an EMBL/GenBank/DDBJ whole genome shotgun (WGS) entry which is preliminary data.</text>
</comment>
<evidence type="ECO:0000313" key="7">
    <source>
        <dbReference type="Proteomes" id="UP000635726"/>
    </source>
</evidence>
<dbReference type="InterPro" id="IPR006115">
    <property type="entry name" value="6PGDH_NADP-bd"/>
</dbReference>
<dbReference type="PANTHER" id="PTHR43060">
    <property type="entry name" value="3-HYDROXYISOBUTYRATE DEHYDROGENASE-LIKE 1, MITOCHONDRIAL-RELATED"/>
    <property type="match status" value="1"/>
</dbReference>
<gene>
    <name evidence="6" type="ORF">GCM10008939_17670</name>
</gene>
<dbReference type="GO" id="GO:0050661">
    <property type="term" value="F:NADP binding"/>
    <property type="evidence" value="ECO:0007669"/>
    <property type="project" value="InterPro"/>
</dbReference>
<keyword evidence="2" id="KW-0520">NAD</keyword>
<dbReference type="GO" id="GO:0051287">
    <property type="term" value="F:NAD binding"/>
    <property type="evidence" value="ECO:0007669"/>
    <property type="project" value="InterPro"/>
</dbReference>
<dbReference type="PANTHER" id="PTHR43060:SF15">
    <property type="entry name" value="3-HYDROXYISOBUTYRATE DEHYDROGENASE-LIKE 1, MITOCHONDRIAL-RELATED"/>
    <property type="match status" value="1"/>
</dbReference>
<dbReference type="EMBL" id="BMOE01000005">
    <property type="protein sequence ID" value="GGJ73840.1"/>
    <property type="molecule type" value="Genomic_DNA"/>
</dbReference>
<dbReference type="SUPFAM" id="SSF51735">
    <property type="entry name" value="NAD(P)-binding Rossmann-fold domains"/>
    <property type="match status" value="1"/>
</dbReference>
<dbReference type="InterPro" id="IPR029154">
    <property type="entry name" value="HIBADH-like_NADP-bd"/>
</dbReference>
<evidence type="ECO:0000256" key="1">
    <source>
        <dbReference type="ARBA" id="ARBA00023002"/>
    </source>
</evidence>
<feature type="domain" description="3-hydroxyisobutyrate dehydrogenase-like NAD-binding" evidence="5">
    <location>
        <begin position="149"/>
        <end position="270"/>
    </location>
</feature>
<keyword evidence="1" id="KW-0560">Oxidoreductase</keyword>
<dbReference type="InterPro" id="IPR013328">
    <property type="entry name" value="6PGD_dom2"/>
</dbReference>
<dbReference type="Proteomes" id="UP000635726">
    <property type="component" value="Unassembled WGS sequence"/>
</dbReference>
<sequence length="279" mass="28683">MGVPMAAHVARTVPTRVWNRTFSRAEAHAAEFGSTAAALEDAAGADVIFSCLPTSAEVDACIGQMLPFLRRGAVWVDCTSGRPAAAREQAARLAEVGVAFVDAPVSGGPAGARAGTLAVMVGGDEAVFGRVRALLDSFGGTVLRVGPVGSGFAVKAVNNVLMGLHLLSVAEGLASLKKQGVDLAPALTVLNASSGSSFSSQNKVAQQVFTRQFSPMFKLGLLAKDAGIALENVQEVQGSAPLIAQTAMMLRAAQQMIGSDVDHTEAVRLLEALNGVELS</sequence>
<dbReference type="Pfam" id="PF14833">
    <property type="entry name" value="NAD_binding_11"/>
    <property type="match status" value="1"/>
</dbReference>
<protein>
    <submittedName>
        <fullName evidence="6">3-hydroxyisobutyrate dehydrogenase</fullName>
    </submittedName>
</protein>
<reference evidence="6" key="2">
    <citation type="submission" date="2020-09" db="EMBL/GenBank/DDBJ databases">
        <authorList>
            <person name="Sun Q."/>
            <person name="Ohkuma M."/>
        </authorList>
    </citation>
    <scope>NUCLEOTIDE SEQUENCE</scope>
    <source>
        <strain evidence="6">JCM 14371</strain>
    </source>
</reference>
<proteinExistence type="predicted"/>
<evidence type="ECO:0000259" key="4">
    <source>
        <dbReference type="Pfam" id="PF03446"/>
    </source>
</evidence>
<dbReference type="PIRSF" id="PIRSF000103">
    <property type="entry name" value="HIBADH"/>
    <property type="match status" value="1"/>
</dbReference>
<reference evidence="6" key="1">
    <citation type="journal article" date="2014" name="Int. J. Syst. Evol. Microbiol.">
        <title>Complete genome sequence of Corynebacterium casei LMG S-19264T (=DSM 44701T), isolated from a smear-ripened cheese.</title>
        <authorList>
            <consortium name="US DOE Joint Genome Institute (JGI-PGF)"/>
            <person name="Walter F."/>
            <person name="Albersmeier A."/>
            <person name="Kalinowski J."/>
            <person name="Ruckert C."/>
        </authorList>
    </citation>
    <scope>NUCLEOTIDE SEQUENCE</scope>
    <source>
        <strain evidence="6">JCM 14371</strain>
    </source>
</reference>
<evidence type="ECO:0000313" key="6">
    <source>
        <dbReference type="EMBL" id="GGJ73840.1"/>
    </source>
</evidence>
<dbReference type="SUPFAM" id="SSF48179">
    <property type="entry name" value="6-phosphogluconate dehydrogenase C-terminal domain-like"/>
    <property type="match status" value="1"/>
</dbReference>
<feature type="domain" description="6-phosphogluconate dehydrogenase NADP-binding" evidence="4">
    <location>
        <begin position="1"/>
        <end position="146"/>
    </location>
</feature>
<dbReference type="InterPro" id="IPR015815">
    <property type="entry name" value="HIBADH-related"/>
</dbReference>
<dbReference type="Gene3D" id="1.10.1040.10">
    <property type="entry name" value="N-(1-d-carboxylethyl)-l-norvaline Dehydrogenase, domain 2"/>
    <property type="match status" value="1"/>
</dbReference>
<evidence type="ECO:0000256" key="3">
    <source>
        <dbReference type="PIRSR" id="PIRSR000103-1"/>
    </source>
</evidence>
<dbReference type="Pfam" id="PF03446">
    <property type="entry name" value="NAD_binding_2"/>
    <property type="match status" value="1"/>
</dbReference>
<accession>A0A917PF31</accession>
<evidence type="ECO:0000259" key="5">
    <source>
        <dbReference type="Pfam" id="PF14833"/>
    </source>
</evidence>
<evidence type="ECO:0000256" key="2">
    <source>
        <dbReference type="ARBA" id="ARBA00023027"/>
    </source>
</evidence>
<organism evidence="6 7">
    <name type="scientific">Deinococcus aquiradiocola</name>
    <dbReference type="NCBI Taxonomy" id="393059"/>
    <lineage>
        <taxon>Bacteria</taxon>
        <taxon>Thermotogati</taxon>
        <taxon>Deinococcota</taxon>
        <taxon>Deinococci</taxon>
        <taxon>Deinococcales</taxon>
        <taxon>Deinococcaceae</taxon>
        <taxon>Deinococcus</taxon>
    </lineage>
</organism>
<dbReference type="AlphaFoldDB" id="A0A917PF31"/>
<name>A0A917PF31_9DEIO</name>
<dbReference type="GO" id="GO:0016491">
    <property type="term" value="F:oxidoreductase activity"/>
    <property type="evidence" value="ECO:0007669"/>
    <property type="project" value="UniProtKB-KW"/>
</dbReference>
<dbReference type="Gene3D" id="3.40.50.720">
    <property type="entry name" value="NAD(P)-binding Rossmann-like Domain"/>
    <property type="match status" value="1"/>
</dbReference>
<feature type="active site" evidence="3">
    <location>
        <position position="155"/>
    </location>
</feature>